<evidence type="ECO:0000259" key="1">
    <source>
        <dbReference type="Pfam" id="PF07883"/>
    </source>
</evidence>
<sequence length="119" mass="12883">MPFLNDPVLTQPGSGDLVFDVKPQLNLIVGSTLMAAKLVLPTGFVHERHHHPEHESVGIVLSGHIRMIVGDAEPVDLRAGDTWHHPVGVPHSLVVIEEAQAVEVHTPLRPDLLKILASA</sequence>
<dbReference type="EMBL" id="JACSQV010000014">
    <property type="protein sequence ID" value="MBD7919622.1"/>
    <property type="molecule type" value="Genomic_DNA"/>
</dbReference>
<dbReference type="InterPro" id="IPR014710">
    <property type="entry name" value="RmlC-like_jellyroll"/>
</dbReference>
<dbReference type="PANTHER" id="PTHR40112">
    <property type="entry name" value="H2HPP ISOMERASE"/>
    <property type="match status" value="1"/>
</dbReference>
<gene>
    <name evidence="2" type="ORF">H9657_15235</name>
</gene>
<organism evidence="2 3">
    <name type="scientific">Cellulomonas avistercoris</name>
    <dbReference type="NCBI Taxonomy" id="2762242"/>
    <lineage>
        <taxon>Bacteria</taxon>
        <taxon>Bacillati</taxon>
        <taxon>Actinomycetota</taxon>
        <taxon>Actinomycetes</taxon>
        <taxon>Micrococcales</taxon>
        <taxon>Cellulomonadaceae</taxon>
        <taxon>Cellulomonas</taxon>
    </lineage>
</organism>
<accession>A0ABR8QGR9</accession>
<dbReference type="SUPFAM" id="SSF51182">
    <property type="entry name" value="RmlC-like cupins"/>
    <property type="match status" value="1"/>
</dbReference>
<dbReference type="InterPro" id="IPR052535">
    <property type="entry name" value="Bacilysin_H2HPP_isomerase"/>
</dbReference>
<proteinExistence type="predicted"/>
<dbReference type="Pfam" id="PF07883">
    <property type="entry name" value="Cupin_2"/>
    <property type="match status" value="1"/>
</dbReference>
<dbReference type="InterPro" id="IPR013096">
    <property type="entry name" value="Cupin_2"/>
</dbReference>
<evidence type="ECO:0000313" key="2">
    <source>
        <dbReference type="EMBL" id="MBD7919622.1"/>
    </source>
</evidence>
<dbReference type="PANTHER" id="PTHR40112:SF1">
    <property type="entry name" value="H2HPP ISOMERASE"/>
    <property type="match status" value="1"/>
</dbReference>
<keyword evidence="3" id="KW-1185">Reference proteome</keyword>
<evidence type="ECO:0000313" key="3">
    <source>
        <dbReference type="Proteomes" id="UP000604241"/>
    </source>
</evidence>
<name>A0ABR8QGR9_9CELL</name>
<dbReference type="InterPro" id="IPR011051">
    <property type="entry name" value="RmlC_Cupin_sf"/>
</dbReference>
<feature type="domain" description="Cupin type-2" evidence="1">
    <location>
        <begin position="39"/>
        <end position="101"/>
    </location>
</feature>
<dbReference type="RefSeq" id="WP_191784273.1">
    <property type="nucleotide sequence ID" value="NZ_JACSQV010000014.1"/>
</dbReference>
<comment type="caution">
    <text evidence="2">The sequence shown here is derived from an EMBL/GenBank/DDBJ whole genome shotgun (WGS) entry which is preliminary data.</text>
</comment>
<protein>
    <submittedName>
        <fullName evidence="2">Cupin domain-containing protein</fullName>
    </submittedName>
</protein>
<dbReference type="Proteomes" id="UP000604241">
    <property type="component" value="Unassembled WGS sequence"/>
</dbReference>
<dbReference type="Gene3D" id="2.60.120.10">
    <property type="entry name" value="Jelly Rolls"/>
    <property type="match status" value="1"/>
</dbReference>
<reference evidence="2 3" key="1">
    <citation type="submission" date="2020-08" db="EMBL/GenBank/DDBJ databases">
        <title>A Genomic Blueprint of the Chicken Gut Microbiome.</title>
        <authorList>
            <person name="Gilroy R."/>
            <person name="Ravi A."/>
            <person name="Getino M."/>
            <person name="Pursley I."/>
            <person name="Horton D.L."/>
            <person name="Alikhan N.-F."/>
            <person name="Baker D."/>
            <person name="Gharbi K."/>
            <person name="Hall N."/>
            <person name="Watson M."/>
            <person name="Adriaenssens E.M."/>
            <person name="Foster-Nyarko E."/>
            <person name="Jarju S."/>
            <person name="Secka A."/>
            <person name="Antonio M."/>
            <person name="Oren A."/>
            <person name="Chaudhuri R."/>
            <person name="La Ragione R.M."/>
            <person name="Hildebrand F."/>
            <person name="Pallen M.J."/>
        </authorList>
    </citation>
    <scope>NUCLEOTIDE SEQUENCE [LARGE SCALE GENOMIC DNA]</scope>
    <source>
        <strain evidence="2 3">Sa3CUA2</strain>
    </source>
</reference>